<dbReference type="InterPro" id="IPR052770">
    <property type="entry name" value="Cobalt_transport_CbiQ"/>
</dbReference>
<evidence type="ECO:0000256" key="1">
    <source>
        <dbReference type="ARBA" id="ARBA00004651"/>
    </source>
</evidence>
<evidence type="ECO:0000256" key="6">
    <source>
        <dbReference type="SAM" id="Phobius"/>
    </source>
</evidence>
<keyword evidence="8" id="KW-1185">Reference proteome</keyword>
<dbReference type="Pfam" id="PF02361">
    <property type="entry name" value="CbiQ"/>
    <property type="match status" value="1"/>
</dbReference>
<dbReference type="STRING" id="1921803.NIES593_09885"/>
<gene>
    <name evidence="7" type="ORF">NIES593_09885</name>
</gene>
<accession>A0A1U7HJ03</accession>
<dbReference type="InterPro" id="IPR012809">
    <property type="entry name" value="ECF_CbiQ"/>
</dbReference>
<dbReference type="CDD" id="cd16914">
    <property type="entry name" value="EcfT"/>
    <property type="match status" value="1"/>
</dbReference>
<evidence type="ECO:0000256" key="2">
    <source>
        <dbReference type="ARBA" id="ARBA00022475"/>
    </source>
</evidence>
<sequence>MHLWLDRLSHNNRLRYLPPEHKLGFALVVLAIALVARPPVQIAISLWMSVWIVGYARIPVKVYGQMLALAIWFWATSIPALIISGVAVSARASIQGDIISGSTIGSYYFYLSHQGFVQAALIFTRTIATVSCLYFVLFTTPLTELLQVLRRLGCPVVLTELLLLMYRFIFILLSTASEIWIAQQSRNGYPTRRRWIYSLSLLTKQLFQKTMEHYRQFILSTAARGFNGEFRVWSSQCCVPSPRYAIEASIGCLILIIGNFLF</sequence>
<evidence type="ECO:0000256" key="3">
    <source>
        <dbReference type="ARBA" id="ARBA00022692"/>
    </source>
</evidence>
<evidence type="ECO:0000256" key="5">
    <source>
        <dbReference type="ARBA" id="ARBA00023136"/>
    </source>
</evidence>
<keyword evidence="4 6" id="KW-1133">Transmembrane helix</keyword>
<evidence type="ECO:0000313" key="7">
    <source>
        <dbReference type="EMBL" id="OKH23525.1"/>
    </source>
</evidence>
<dbReference type="GO" id="GO:0006824">
    <property type="term" value="P:cobalt ion transport"/>
    <property type="evidence" value="ECO:0007669"/>
    <property type="project" value="InterPro"/>
</dbReference>
<feature type="transmembrane region" description="Helical" evidence="6">
    <location>
        <begin position="66"/>
        <end position="86"/>
    </location>
</feature>
<feature type="transmembrane region" description="Helical" evidence="6">
    <location>
        <begin position="122"/>
        <end position="143"/>
    </location>
</feature>
<organism evidence="7 8">
    <name type="scientific">Hydrococcus rivularis NIES-593</name>
    <dbReference type="NCBI Taxonomy" id="1921803"/>
    <lineage>
        <taxon>Bacteria</taxon>
        <taxon>Bacillati</taxon>
        <taxon>Cyanobacteriota</taxon>
        <taxon>Cyanophyceae</taxon>
        <taxon>Pleurocapsales</taxon>
        <taxon>Hydrococcaceae</taxon>
        <taxon>Hydrococcus</taxon>
    </lineage>
</organism>
<reference evidence="7 8" key="1">
    <citation type="submission" date="2016-11" db="EMBL/GenBank/DDBJ databases">
        <title>Draft Genome Sequences of Nine Cyanobacterial Strains from Diverse Habitats.</title>
        <authorList>
            <person name="Zhu T."/>
            <person name="Hou S."/>
            <person name="Lu X."/>
            <person name="Hess W.R."/>
        </authorList>
    </citation>
    <scope>NUCLEOTIDE SEQUENCE [LARGE SCALE GENOMIC DNA]</scope>
    <source>
        <strain evidence="7 8">NIES-593</strain>
    </source>
</reference>
<keyword evidence="3 6" id="KW-0812">Transmembrane</keyword>
<name>A0A1U7HJ03_9CYAN</name>
<dbReference type="InterPro" id="IPR003339">
    <property type="entry name" value="ABC/ECF_trnsptr_transmembrane"/>
</dbReference>
<evidence type="ECO:0000256" key="4">
    <source>
        <dbReference type="ARBA" id="ARBA00022989"/>
    </source>
</evidence>
<comment type="subcellular location">
    <subcellularLocation>
        <location evidence="1">Cell membrane</location>
        <topology evidence="1">Multi-pass membrane protein</topology>
    </subcellularLocation>
</comment>
<dbReference type="AlphaFoldDB" id="A0A1U7HJ03"/>
<keyword evidence="2" id="KW-1003">Cell membrane</keyword>
<protein>
    <submittedName>
        <fullName evidence="7">Cobalt ECF transporter T component CbiQ</fullName>
    </submittedName>
</protein>
<keyword evidence="5 6" id="KW-0472">Membrane</keyword>
<evidence type="ECO:0000313" key="8">
    <source>
        <dbReference type="Proteomes" id="UP000186868"/>
    </source>
</evidence>
<dbReference type="PANTHER" id="PTHR43723">
    <property type="entry name" value="COBALT TRANSPORT PROTEIN CBIQ"/>
    <property type="match status" value="1"/>
</dbReference>
<dbReference type="PANTHER" id="PTHR43723:SF1">
    <property type="entry name" value="COBALT TRANSPORT PROTEIN CBIQ"/>
    <property type="match status" value="1"/>
</dbReference>
<dbReference type="NCBIfam" id="TIGR02454">
    <property type="entry name" value="ECF_T_CbiQ"/>
    <property type="match status" value="1"/>
</dbReference>
<comment type="caution">
    <text evidence="7">The sequence shown here is derived from an EMBL/GenBank/DDBJ whole genome shotgun (WGS) entry which is preliminary data.</text>
</comment>
<dbReference type="EMBL" id="MRCB01000009">
    <property type="protein sequence ID" value="OKH23525.1"/>
    <property type="molecule type" value="Genomic_DNA"/>
</dbReference>
<dbReference type="OrthoDB" id="9815246at2"/>
<feature type="transmembrane region" description="Helical" evidence="6">
    <location>
        <begin position="23"/>
        <end position="54"/>
    </location>
</feature>
<dbReference type="RefSeq" id="WP_073599423.1">
    <property type="nucleotide sequence ID" value="NZ_MRCB01000009.1"/>
</dbReference>
<proteinExistence type="predicted"/>
<dbReference type="GO" id="GO:0043190">
    <property type="term" value="C:ATP-binding cassette (ABC) transporter complex"/>
    <property type="evidence" value="ECO:0007669"/>
    <property type="project" value="InterPro"/>
</dbReference>
<dbReference type="Proteomes" id="UP000186868">
    <property type="component" value="Unassembled WGS sequence"/>
</dbReference>